<organism evidence="1 2">
    <name type="scientific">Gonium pectorale</name>
    <name type="common">Green alga</name>
    <dbReference type="NCBI Taxonomy" id="33097"/>
    <lineage>
        <taxon>Eukaryota</taxon>
        <taxon>Viridiplantae</taxon>
        <taxon>Chlorophyta</taxon>
        <taxon>core chlorophytes</taxon>
        <taxon>Chlorophyceae</taxon>
        <taxon>CS clade</taxon>
        <taxon>Chlamydomonadales</taxon>
        <taxon>Volvocaceae</taxon>
        <taxon>Gonium</taxon>
    </lineage>
</organism>
<protein>
    <submittedName>
        <fullName evidence="1">Uncharacterized protein</fullName>
    </submittedName>
</protein>
<sequence length="90" mass="9878">MQLAKTAAEILDIVDIVESQLVHSERKRVLDTLVEVLEEPYTEAKLLVQELGGLQAVLKDKVKLEQVCSKLGVAEQLLINLVGGWVGAIK</sequence>
<dbReference type="AlphaFoldDB" id="A0A150FY25"/>
<dbReference type="Proteomes" id="UP000075714">
    <property type="component" value="Unassembled WGS sequence"/>
</dbReference>
<dbReference type="EMBL" id="LSYV01000138">
    <property type="protein sequence ID" value="KXZ42523.1"/>
    <property type="molecule type" value="Genomic_DNA"/>
</dbReference>
<reference evidence="2" key="1">
    <citation type="journal article" date="2016" name="Nat. Commun.">
        <title>The Gonium pectorale genome demonstrates co-option of cell cycle regulation during the evolution of multicellularity.</title>
        <authorList>
            <person name="Hanschen E.R."/>
            <person name="Marriage T.N."/>
            <person name="Ferris P.J."/>
            <person name="Hamaji T."/>
            <person name="Toyoda A."/>
            <person name="Fujiyama A."/>
            <person name="Neme R."/>
            <person name="Noguchi H."/>
            <person name="Minakuchi Y."/>
            <person name="Suzuki M."/>
            <person name="Kawai-Toyooka H."/>
            <person name="Smith D.R."/>
            <person name="Sparks H."/>
            <person name="Anderson J."/>
            <person name="Bakaric R."/>
            <person name="Luria V."/>
            <person name="Karger A."/>
            <person name="Kirschner M.W."/>
            <person name="Durand P.M."/>
            <person name="Michod R.E."/>
            <person name="Nozaki H."/>
            <person name="Olson B.J."/>
        </authorList>
    </citation>
    <scope>NUCLEOTIDE SEQUENCE [LARGE SCALE GENOMIC DNA]</scope>
    <source>
        <strain evidence="2">NIES-2863</strain>
    </source>
</reference>
<name>A0A150FY25_GONPE</name>
<keyword evidence="2" id="KW-1185">Reference proteome</keyword>
<evidence type="ECO:0000313" key="2">
    <source>
        <dbReference type="Proteomes" id="UP000075714"/>
    </source>
</evidence>
<accession>A0A150FY25</accession>
<gene>
    <name evidence="1" type="ORF">GPECTOR_138g654</name>
</gene>
<comment type="caution">
    <text evidence="1">The sequence shown here is derived from an EMBL/GenBank/DDBJ whole genome shotgun (WGS) entry which is preliminary data.</text>
</comment>
<evidence type="ECO:0000313" key="1">
    <source>
        <dbReference type="EMBL" id="KXZ42523.1"/>
    </source>
</evidence>
<proteinExistence type="predicted"/>